<dbReference type="AlphaFoldDB" id="A0A143PKL8"/>
<comment type="catalytic activity">
    <reaction evidence="1">
        <text>ATP + protein L-histidine = ADP + protein N-phospho-L-histidine.</text>
        <dbReference type="EC" id="2.7.13.3"/>
    </reaction>
</comment>
<feature type="domain" description="Histidine kinase" evidence="8">
    <location>
        <begin position="230"/>
        <end position="438"/>
    </location>
</feature>
<dbReference type="InterPro" id="IPR036890">
    <property type="entry name" value="HATPase_C_sf"/>
</dbReference>
<dbReference type="SMART" id="SM00388">
    <property type="entry name" value="HisKA"/>
    <property type="match status" value="1"/>
</dbReference>
<evidence type="ECO:0000256" key="3">
    <source>
        <dbReference type="ARBA" id="ARBA00012438"/>
    </source>
</evidence>
<keyword evidence="11" id="KW-1185">Reference proteome</keyword>
<dbReference type="GO" id="GO:0000155">
    <property type="term" value="F:phosphorelay sensor kinase activity"/>
    <property type="evidence" value="ECO:0007669"/>
    <property type="project" value="InterPro"/>
</dbReference>
<keyword evidence="7" id="KW-0472">Membrane</keyword>
<reference evidence="11" key="2">
    <citation type="submission" date="2016-04" db="EMBL/GenBank/DDBJ databases">
        <title>First Complete Genome Sequence of a Subdivision 6 Acidobacterium.</title>
        <authorList>
            <person name="Huang S."/>
            <person name="Vieira S."/>
            <person name="Bunk B."/>
            <person name="Riedel T."/>
            <person name="Sproeer C."/>
            <person name="Overmann J."/>
        </authorList>
    </citation>
    <scope>NUCLEOTIDE SEQUENCE [LARGE SCALE GENOMIC DNA]</scope>
    <source>
        <strain evidence="11">DSM 100886 HEG_-6_39</strain>
    </source>
</reference>
<dbReference type="PROSITE" id="PS50885">
    <property type="entry name" value="HAMP"/>
    <property type="match status" value="1"/>
</dbReference>
<dbReference type="PANTHER" id="PTHR43065:SF51">
    <property type="entry name" value="HISTIDINE KINASE"/>
    <property type="match status" value="1"/>
</dbReference>
<dbReference type="InterPro" id="IPR005467">
    <property type="entry name" value="His_kinase_dom"/>
</dbReference>
<dbReference type="OrthoDB" id="9815750at2"/>
<dbReference type="PANTHER" id="PTHR43065">
    <property type="entry name" value="SENSOR HISTIDINE KINASE"/>
    <property type="match status" value="1"/>
</dbReference>
<dbReference type="InterPro" id="IPR004358">
    <property type="entry name" value="Sig_transdc_His_kin-like_C"/>
</dbReference>
<dbReference type="Proteomes" id="UP000076079">
    <property type="component" value="Chromosome"/>
</dbReference>
<dbReference type="SUPFAM" id="SSF55785">
    <property type="entry name" value="PYP-like sensor domain (PAS domain)"/>
    <property type="match status" value="1"/>
</dbReference>
<keyword evidence="7" id="KW-1133">Transmembrane helix</keyword>
<evidence type="ECO:0000313" key="11">
    <source>
        <dbReference type="Proteomes" id="UP000076079"/>
    </source>
</evidence>
<feature type="transmembrane region" description="Helical" evidence="7">
    <location>
        <begin position="32"/>
        <end position="55"/>
    </location>
</feature>
<keyword evidence="5 10" id="KW-0808">Transferase</keyword>
<evidence type="ECO:0000256" key="2">
    <source>
        <dbReference type="ARBA" id="ARBA00004370"/>
    </source>
</evidence>
<dbReference type="GO" id="GO:0016020">
    <property type="term" value="C:membrane"/>
    <property type="evidence" value="ECO:0007669"/>
    <property type="project" value="UniProtKB-SubCell"/>
</dbReference>
<dbReference type="STRING" id="1855912.LuPra_02240"/>
<name>A0A143PKL8_LUTPR</name>
<dbReference type="SUPFAM" id="SSF47384">
    <property type="entry name" value="Homodimeric domain of signal transducing histidine kinase"/>
    <property type="match status" value="1"/>
</dbReference>
<evidence type="ECO:0000256" key="5">
    <source>
        <dbReference type="ARBA" id="ARBA00022679"/>
    </source>
</evidence>
<feature type="domain" description="HAMP" evidence="9">
    <location>
        <begin position="57"/>
        <end position="110"/>
    </location>
</feature>
<reference evidence="10 11" key="1">
    <citation type="journal article" date="2016" name="Genome Announc.">
        <title>First Complete Genome Sequence of a Subdivision 6 Acidobacterium Strain.</title>
        <authorList>
            <person name="Huang S."/>
            <person name="Vieira S."/>
            <person name="Bunk B."/>
            <person name="Riedel T."/>
            <person name="Sproer C."/>
            <person name="Overmann J."/>
        </authorList>
    </citation>
    <scope>NUCLEOTIDE SEQUENCE [LARGE SCALE GENOMIC DNA]</scope>
    <source>
        <strain evidence="11">DSM 100886 HEG_-6_39</strain>
    </source>
</reference>
<dbReference type="InterPro" id="IPR035965">
    <property type="entry name" value="PAS-like_dom_sf"/>
</dbReference>
<dbReference type="Gene3D" id="3.30.565.10">
    <property type="entry name" value="Histidine kinase-like ATPase, C-terminal domain"/>
    <property type="match status" value="1"/>
</dbReference>
<protein>
    <recommendedName>
        <fullName evidence="3">histidine kinase</fullName>
        <ecNumber evidence="3">2.7.13.3</ecNumber>
    </recommendedName>
</protein>
<evidence type="ECO:0000259" key="8">
    <source>
        <dbReference type="PROSITE" id="PS50109"/>
    </source>
</evidence>
<dbReference type="InterPro" id="IPR036097">
    <property type="entry name" value="HisK_dim/P_sf"/>
</dbReference>
<keyword evidence="6 10" id="KW-0418">Kinase</keyword>
<dbReference type="InterPro" id="IPR003660">
    <property type="entry name" value="HAMP_dom"/>
</dbReference>
<comment type="subcellular location">
    <subcellularLocation>
        <location evidence="2">Membrane</location>
    </subcellularLocation>
</comment>
<evidence type="ECO:0000313" key="10">
    <source>
        <dbReference type="EMBL" id="AMY09031.1"/>
    </source>
</evidence>
<dbReference type="PRINTS" id="PR00344">
    <property type="entry name" value="BCTRLSENSOR"/>
</dbReference>
<evidence type="ECO:0000256" key="6">
    <source>
        <dbReference type="ARBA" id="ARBA00022777"/>
    </source>
</evidence>
<evidence type="ECO:0000256" key="4">
    <source>
        <dbReference type="ARBA" id="ARBA00022553"/>
    </source>
</evidence>
<proteinExistence type="predicted"/>
<dbReference type="CDD" id="cd00082">
    <property type="entry name" value="HisKA"/>
    <property type="match status" value="1"/>
</dbReference>
<dbReference type="InterPro" id="IPR003594">
    <property type="entry name" value="HATPase_dom"/>
</dbReference>
<dbReference type="Gene3D" id="3.30.450.20">
    <property type="entry name" value="PAS domain"/>
    <property type="match status" value="1"/>
</dbReference>
<evidence type="ECO:0000256" key="1">
    <source>
        <dbReference type="ARBA" id="ARBA00000085"/>
    </source>
</evidence>
<evidence type="ECO:0000256" key="7">
    <source>
        <dbReference type="SAM" id="Phobius"/>
    </source>
</evidence>
<organism evidence="10 11">
    <name type="scientific">Luteitalea pratensis</name>
    <dbReference type="NCBI Taxonomy" id="1855912"/>
    <lineage>
        <taxon>Bacteria</taxon>
        <taxon>Pseudomonadati</taxon>
        <taxon>Acidobacteriota</taxon>
        <taxon>Vicinamibacteria</taxon>
        <taxon>Vicinamibacterales</taxon>
        <taxon>Vicinamibacteraceae</taxon>
        <taxon>Luteitalea</taxon>
    </lineage>
</organism>
<keyword evidence="7" id="KW-0812">Transmembrane</keyword>
<dbReference type="PROSITE" id="PS50109">
    <property type="entry name" value="HIS_KIN"/>
    <property type="match status" value="1"/>
</dbReference>
<dbReference type="KEGG" id="abac:LuPra_02240"/>
<dbReference type="Pfam" id="PF02518">
    <property type="entry name" value="HATPase_c"/>
    <property type="match status" value="1"/>
</dbReference>
<keyword evidence="4" id="KW-0597">Phosphoprotein</keyword>
<dbReference type="EMBL" id="CP015136">
    <property type="protein sequence ID" value="AMY09031.1"/>
    <property type="molecule type" value="Genomic_DNA"/>
</dbReference>
<dbReference type="EC" id="2.7.13.3" evidence="3"/>
<dbReference type="InterPro" id="IPR003661">
    <property type="entry name" value="HisK_dim/P_dom"/>
</dbReference>
<evidence type="ECO:0000259" key="9">
    <source>
        <dbReference type="PROSITE" id="PS50885"/>
    </source>
</evidence>
<gene>
    <name evidence="10" type="primary">walK</name>
    <name evidence="10" type="ORF">LuPra_02240</name>
</gene>
<dbReference type="Gene3D" id="6.10.340.10">
    <property type="match status" value="1"/>
</dbReference>
<dbReference type="SUPFAM" id="SSF55874">
    <property type="entry name" value="ATPase domain of HSP90 chaperone/DNA topoisomerase II/histidine kinase"/>
    <property type="match status" value="1"/>
</dbReference>
<dbReference type="RefSeq" id="WP_110170812.1">
    <property type="nucleotide sequence ID" value="NZ_CP015136.1"/>
</dbReference>
<accession>A0A143PKL8</accession>
<sequence>MRHAAGVTLWALLLIGPALGLAATMLLRGAPAYGPASLTLLAIVVTWSAYALYMLRRAVVAPLRTTSALLQGLREGNFSVRARADIADDDVGVLLHEFNALAAWLQTQRLTEVEASALLTTVMSELESAVLAFDDRHVLRLANPAAARLFARPVESVLGMTAEELGCEPLLQSSEPGLVSLDTPGASGRWDVRHSSFRQDGLAHHLLVLNEVSRALREEERLAWRRLIRVLSHELNNSLTPITSIANSLARFVERADMDDGSRADVRRGLGVIESRAESLNRFLRGYATLAKLPPPTIQDVAIGPVVERVAALQPSPLLEVVPGPDVVVRADPDQLEQLLINLVRNALDASHESGGLAQVQWHVENTGDVEVRILDRGRGVTAGADVFVPFFTTKPGGTGIGLALCRQIADAHGWHVSLENRANGPGCVARLRLPATRLAST</sequence>
<dbReference type="SMART" id="SM00387">
    <property type="entry name" value="HATPase_c"/>
    <property type="match status" value="1"/>
</dbReference>